<accession>A0A401UB37</accession>
<feature type="transmembrane region" description="Helical" evidence="1">
    <location>
        <begin position="177"/>
        <end position="208"/>
    </location>
</feature>
<dbReference type="InterPro" id="IPR021280">
    <property type="entry name" value="TMEM260-like"/>
</dbReference>
<keyword evidence="3" id="KW-1185">Reference proteome</keyword>
<reference evidence="2 3" key="1">
    <citation type="submission" date="2018-11" db="EMBL/GenBank/DDBJ databases">
        <title>Chryseotalea sanarue gen. nov., sp., nov., a member of the family Cytophagaceae, isolated from a brackish lake in Hamamatsu Japan.</title>
        <authorList>
            <person name="Maejima Y."/>
            <person name="Iino T."/>
            <person name="Muraguchi Y."/>
            <person name="Fukuda K."/>
            <person name="Ohkuma M."/>
            <person name="Moriuchi R."/>
            <person name="Dohra H."/>
            <person name="Kimbara K."/>
            <person name="Shintani M."/>
        </authorList>
    </citation>
    <scope>NUCLEOTIDE SEQUENCE [LARGE SCALE GENOMIC DNA]</scope>
    <source>
        <strain evidence="2 3">Ys</strain>
    </source>
</reference>
<keyword evidence="1" id="KW-0472">Membrane</keyword>
<dbReference type="OrthoDB" id="9807602at2"/>
<feature type="transmembrane region" description="Helical" evidence="1">
    <location>
        <begin position="215"/>
        <end position="237"/>
    </location>
</feature>
<dbReference type="InterPro" id="IPR052724">
    <property type="entry name" value="GT117_domain-containing"/>
</dbReference>
<feature type="transmembrane region" description="Helical" evidence="1">
    <location>
        <begin position="147"/>
        <end position="165"/>
    </location>
</feature>
<evidence type="ECO:0000313" key="2">
    <source>
        <dbReference type="EMBL" id="GCC52126.1"/>
    </source>
</evidence>
<feature type="transmembrane region" description="Helical" evidence="1">
    <location>
        <begin position="118"/>
        <end position="135"/>
    </location>
</feature>
<keyword evidence="1" id="KW-0812">Transmembrane</keyword>
<gene>
    <name evidence="2" type="ORF">SanaruYs_23620</name>
</gene>
<dbReference type="RefSeq" id="WP_127122772.1">
    <property type="nucleotide sequence ID" value="NZ_BHXQ01000004.1"/>
</dbReference>
<proteinExistence type="predicted"/>
<dbReference type="AlphaFoldDB" id="A0A401UB37"/>
<comment type="caution">
    <text evidence="2">The sequence shown here is derived from an EMBL/GenBank/DDBJ whole genome shotgun (WGS) entry which is preliminary data.</text>
</comment>
<dbReference type="Pfam" id="PF11028">
    <property type="entry name" value="TMEM260-like"/>
    <property type="match status" value="1"/>
</dbReference>
<evidence type="ECO:0000256" key="1">
    <source>
        <dbReference type="SAM" id="Phobius"/>
    </source>
</evidence>
<feature type="transmembrane region" description="Helical" evidence="1">
    <location>
        <begin position="528"/>
        <end position="549"/>
    </location>
</feature>
<feature type="transmembrane region" description="Helical" evidence="1">
    <location>
        <begin position="7"/>
        <end position="24"/>
    </location>
</feature>
<name>A0A401UB37_9BACT</name>
<dbReference type="EMBL" id="BHXQ01000004">
    <property type="protein sequence ID" value="GCC52126.1"/>
    <property type="molecule type" value="Genomic_DNA"/>
</dbReference>
<feature type="transmembrane region" description="Helical" evidence="1">
    <location>
        <begin position="291"/>
        <end position="311"/>
    </location>
</feature>
<dbReference type="Proteomes" id="UP000288227">
    <property type="component" value="Unassembled WGS sequence"/>
</dbReference>
<feature type="transmembrane region" description="Helical" evidence="1">
    <location>
        <begin position="52"/>
        <end position="69"/>
    </location>
</feature>
<sequence length="984" mass="113761">MKFQKINNITGWLVFAVALATYWLTMERTASYWDCGEFIAVSYKLEVPHPPGAPLFLLIGRLFSFLAMGDVTKVAYWINFSSVLASAFTIIFLFWSIVLFGKKLLKLNNNDELTDSNTWLLMGAGLVGSLAYTFSDTFWFSAVEAEVYAMSSFFTALVVWAMLKWDVIEDESKANRWLILIFYMMGLSIGVHLLNLVTIPALSLIYYFKKYKPTFWGIASTLAVSLVIIFFINSIVIPGLPSFAGSLEIFFVNSLRLPFNSGIIFFIVALFGSLIYGIYYSQKKVMPILNTFLLSFAFILIGYSCYTMVVIRSNYNPPINQNDPSDPIGFVSYLKREQYGSRPLLKGQYYDAQPIEVVEGEPVYKKGKDRYELVDRKISYKYDPNRTTILPRIWVSDAKKEYEQILGLRENQKPTFGDNLRFMFNHQISWMYMRYFMWNFAGRESDIQGADWLRPTDWFEELPQALKENKGRNNLFMIPFILGLIGMFYQFIHDQKNLAVVGLLFILLGVALVIYLNGPPSEPRERDYIYAGSYYAFCFWIGFAVIAIAKTFEKLFKNLTVATIVATFLCLSAPTIMLAQNWDDHNRNHRYFSVDSAYNYLQSCEPNAVLYTGGDNDTFPLWYNQEVEGVRTDMRVIVLSYYNTDWYVGQSMRQTYESEPLPYTLTLDNYRQGGPNDYLPYQDLGIKEMDLHQFLGLLKKDYKGLRLYPTANVVPTKEIVLKVDVAHVRSLGIVPEGFDSLIVPEMRFKLKGGGLEKKDLAMLDFLATSNWERPIYVNMTSLDQFNVDLSRYVIQEGNAYRILPIFNPNPRIELVNTEASMENMLKKFRYRGLDDTRAYYNQDYRNFVLNHRSSFASLIDGLLLEGKTEQAREAVMFCFEKMPDKTIQYDHVNARLVDVLFEVGEKEKALEVVNIMWPKAEAMTMHLAGEQDFSREFQISYAVLNELQRVLYKYNEAELGKKVEESLERLNTVLNIRDSDRSNF</sequence>
<feature type="transmembrane region" description="Helical" evidence="1">
    <location>
        <begin position="76"/>
        <end position="98"/>
    </location>
</feature>
<organism evidence="2 3">
    <name type="scientific">Chryseotalea sanaruensis</name>
    <dbReference type="NCBI Taxonomy" id="2482724"/>
    <lineage>
        <taxon>Bacteria</taxon>
        <taxon>Pseudomonadati</taxon>
        <taxon>Bacteroidota</taxon>
        <taxon>Cytophagia</taxon>
        <taxon>Cytophagales</taxon>
        <taxon>Chryseotaleaceae</taxon>
        <taxon>Chryseotalea</taxon>
    </lineage>
</organism>
<keyword evidence="1" id="KW-1133">Transmembrane helix</keyword>
<protein>
    <submittedName>
        <fullName evidence="2">DUF2723 domain-containing protein</fullName>
    </submittedName>
</protein>
<feature type="transmembrane region" description="Helical" evidence="1">
    <location>
        <begin position="561"/>
        <end position="582"/>
    </location>
</feature>
<feature type="transmembrane region" description="Helical" evidence="1">
    <location>
        <begin position="498"/>
        <end position="516"/>
    </location>
</feature>
<dbReference type="PANTHER" id="PTHR16214">
    <property type="entry name" value="TRANSMEMBRANE PROTEIN 260"/>
    <property type="match status" value="1"/>
</dbReference>
<dbReference type="PANTHER" id="PTHR16214:SF3">
    <property type="entry name" value="TRANSMEMBRANE PROTEIN 260"/>
    <property type="match status" value="1"/>
</dbReference>
<evidence type="ECO:0000313" key="3">
    <source>
        <dbReference type="Proteomes" id="UP000288227"/>
    </source>
</evidence>
<feature type="transmembrane region" description="Helical" evidence="1">
    <location>
        <begin position="257"/>
        <end position="279"/>
    </location>
</feature>
<feature type="transmembrane region" description="Helical" evidence="1">
    <location>
        <begin position="474"/>
        <end position="491"/>
    </location>
</feature>